<evidence type="ECO:0000313" key="4">
    <source>
        <dbReference type="Proteomes" id="UP000324800"/>
    </source>
</evidence>
<reference evidence="3 4" key="1">
    <citation type="submission" date="2019-03" db="EMBL/GenBank/DDBJ databases">
        <title>Single cell metagenomics reveals metabolic interactions within the superorganism composed of flagellate Streblomastix strix and complex community of Bacteroidetes bacteria on its surface.</title>
        <authorList>
            <person name="Treitli S.C."/>
            <person name="Kolisko M."/>
            <person name="Husnik F."/>
            <person name="Keeling P."/>
            <person name="Hampl V."/>
        </authorList>
    </citation>
    <scope>NUCLEOTIDE SEQUENCE [LARGE SCALE GENOMIC DNA]</scope>
    <source>
        <strain evidence="3">ST1C</strain>
    </source>
</reference>
<dbReference type="PROSITE" id="PS50802">
    <property type="entry name" value="OTU"/>
    <property type="match status" value="1"/>
</dbReference>
<protein>
    <recommendedName>
        <fullName evidence="2">OTU domain-containing protein</fullName>
    </recommendedName>
</protein>
<accession>A0A5J4WZY1</accession>
<proteinExistence type="predicted"/>
<dbReference type="InterPro" id="IPR050704">
    <property type="entry name" value="Peptidase_C85-like"/>
</dbReference>
<dbReference type="SUPFAM" id="SSF54001">
    <property type="entry name" value="Cysteine proteinases"/>
    <property type="match status" value="1"/>
</dbReference>
<feature type="region of interest" description="Disordered" evidence="1">
    <location>
        <begin position="29"/>
        <end position="56"/>
    </location>
</feature>
<gene>
    <name evidence="3" type="ORF">EZS28_003972</name>
</gene>
<dbReference type="OrthoDB" id="415023at2759"/>
<dbReference type="InterPro" id="IPR038765">
    <property type="entry name" value="Papain-like_cys_pep_sf"/>
</dbReference>
<dbReference type="InterPro" id="IPR003323">
    <property type="entry name" value="OTU_dom"/>
</dbReference>
<dbReference type="Pfam" id="PF02338">
    <property type="entry name" value="OTU"/>
    <property type="match status" value="1"/>
</dbReference>
<dbReference type="AlphaFoldDB" id="A0A5J4WZY1"/>
<evidence type="ECO:0000313" key="3">
    <source>
        <dbReference type="EMBL" id="KAA6400501.1"/>
    </source>
</evidence>
<feature type="domain" description="OTU" evidence="2">
    <location>
        <begin position="88"/>
        <end position="272"/>
    </location>
</feature>
<organism evidence="3 4">
    <name type="scientific">Streblomastix strix</name>
    <dbReference type="NCBI Taxonomy" id="222440"/>
    <lineage>
        <taxon>Eukaryota</taxon>
        <taxon>Metamonada</taxon>
        <taxon>Preaxostyla</taxon>
        <taxon>Oxymonadida</taxon>
        <taxon>Streblomastigidae</taxon>
        <taxon>Streblomastix</taxon>
    </lineage>
</organism>
<dbReference type="Gene3D" id="3.90.70.80">
    <property type="match status" value="1"/>
</dbReference>
<comment type="caution">
    <text evidence="3">The sequence shown here is derived from an EMBL/GenBank/DDBJ whole genome shotgun (WGS) entry which is preliminary data.</text>
</comment>
<dbReference type="PANTHER" id="PTHR12419">
    <property type="entry name" value="OTU DOMAIN CONTAINING PROTEIN"/>
    <property type="match status" value="1"/>
</dbReference>
<evidence type="ECO:0000259" key="2">
    <source>
        <dbReference type="PROSITE" id="PS50802"/>
    </source>
</evidence>
<dbReference type="GO" id="GO:0004843">
    <property type="term" value="F:cysteine-type deubiquitinase activity"/>
    <property type="evidence" value="ECO:0007669"/>
    <property type="project" value="TreeGrafter"/>
</dbReference>
<sequence length="273" mass="32145">MTAELENRQKEELSKIEISIKDDDLKPEINIQYRQGPSKAQRRREKLQKQEEEQDNLIVEQSKHRSEYELEVERELDQINQNLCIANLQLINIKADGNCLFRSLIYQIRQLSRSIDIFQRWMKKIPQFNFNYQNEDKEDEIIWKLRKATSEYLKKNRAEYEGFIYSLDTNAFDSKEEGVDQFDDYCNKLAETPMYTGQLEVSILAKLLNTNIIVHQASPTPLVFEGHTNSQINSEDDKKQKDKEQVPIPTLHITFHELLYSQGGHFNSTALIE</sequence>
<dbReference type="GO" id="GO:0016579">
    <property type="term" value="P:protein deubiquitination"/>
    <property type="evidence" value="ECO:0007669"/>
    <property type="project" value="TreeGrafter"/>
</dbReference>
<name>A0A5J4WZY1_9EUKA</name>
<dbReference type="EMBL" id="SNRW01000551">
    <property type="protein sequence ID" value="KAA6400501.1"/>
    <property type="molecule type" value="Genomic_DNA"/>
</dbReference>
<evidence type="ECO:0000256" key="1">
    <source>
        <dbReference type="SAM" id="MobiDB-lite"/>
    </source>
</evidence>
<dbReference type="Proteomes" id="UP000324800">
    <property type="component" value="Unassembled WGS sequence"/>
</dbReference>
<dbReference type="CDD" id="cd22748">
    <property type="entry name" value="OTU_OTUD6-like"/>
    <property type="match status" value="1"/>
</dbReference>
<dbReference type="PANTHER" id="PTHR12419:SF10">
    <property type="entry name" value="DEUBIQUITINASE OTUD6B"/>
    <property type="match status" value="1"/>
</dbReference>